<dbReference type="HAMAP" id="MF_00952">
    <property type="entry name" value="Topoisom_1_prok"/>
    <property type="match status" value="1"/>
</dbReference>
<dbReference type="InterPro" id="IPR023405">
    <property type="entry name" value="Topo_IA_core_domain"/>
</dbReference>
<gene>
    <name evidence="12" type="primary">topA</name>
    <name evidence="16" type="ORF">M3I19_06105</name>
</gene>
<evidence type="ECO:0000256" key="9">
    <source>
        <dbReference type="ARBA" id="ARBA00023029"/>
    </source>
</evidence>
<feature type="region of interest" description="Interaction with DNA" evidence="12">
    <location>
        <begin position="239"/>
        <end position="244"/>
    </location>
</feature>
<evidence type="ECO:0000256" key="11">
    <source>
        <dbReference type="ARBA" id="ARBA00023235"/>
    </source>
</evidence>
<evidence type="ECO:0000256" key="12">
    <source>
        <dbReference type="HAMAP-Rule" id="MF_00952"/>
    </source>
</evidence>
<comment type="subunit">
    <text evidence="12">Monomer.</text>
</comment>
<dbReference type="PANTHER" id="PTHR11390">
    <property type="entry name" value="PROKARYOTIC DNA TOPOISOMERASE"/>
    <property type="match status" value="1"/>
</dbReference>
<keyword evidence="6" id="KW-0863">Zinc-finger</keyword>
<dbReference type="SUPFAM" id="SSF56712">
    <property type="entry name" value="Prokaryotic type I DNA topoisomerase"/>
    <property type="match status" value="1"/>
</dbReference>
<name>A0A9E7ACT4_9ACTN</name>
<dbReference type="GO" id="GO:0008270">
    <property type="term" value="F:zinc ion binding"/>
    <property type="evidence" value="ECO:0007669"/>
    <property type="project" value="UniProtKB-KW"/>
</dbReference>
<reference evidence="16" key="1">
    <citation type="submission" date="2022-05" db="EMBL/GenBank/DDBJ databases">
        <title>Using nanopore sequencing to obtain complete genomes from saliva samples.</title>
        <authorList>
            <person name="Baker J.L."/>
        </authorList>
    </citation>
    <scope>NUCLEOTIDE SEQUENCE</scope>
    <source>
        <strain evidence="16">JCVI-JB-Lp32</strain>
    </source>
</reference>
<dbReference type="SMART" id="SM00436">
    <property type="entry name" value="TOP1Bc"/>
    <property type="match status" value="1"/>
</dbReference>
<keyword evidence="9 12" id="KW-0799">Topoisomerase</keyword>
<proteinExistence type="inferred from homology"/>
<dbReference type="GO" id="GO:0006281">
    <property type="term" value="P:DNA repair"/>
    <property type="evidence" value="ECO:0007669"/>
    <property type="project" value="TreeGrafter"/>
</dbReference>
<evidence type="ECO:0000313" key="16">
    <source>
        <dbReference type="EMBL" id="UQF77855.1"/>
    </source>
</evidence>
<comment type="cofactor">
    <cofactor evidence="2">
        <name>Mg(2+)</name>
        <dbReference type="ChEBI" id="CHEBI:18420"/>
    </cofactor>
</comment>
<keyword evidence="4" id="KW-0479">Metal-binding</keyword>
<dbReference type="InterPro" id="IPR003602">
    <property type="entry name" value="Topo_IA_DNA-bd_dom"/>
</dbReference>
<dbReference type="Pfam" id="PF01396">
    <property type="entry name" value="Zn_ribbon_Top1"/>
    <property type="match status" value="3"/>
</dbReference>
<dbReference type="Pfam" id="PF01131">
    <property type="entry name" value="Topoisom_bac"/>
    <property type="match status" value="1"/>
</dbReference>
<evidence type="ECO:0000256" key="10">
    <source>
        <dbReference type="ARBA" id="ARBA00023125"/>
    </source>
</evidence>
<evidence type="ECO:0000313" key="17">
    <source>
        <dbReference type="Proteomes" id="UP000831562"/>
    </source>
</evidence>
<dbReference type="InterPro" id="IPR013825">
    <property type="entry name" value="Topo_IA_cen_sub2"/>
</dbReference>
<dbReference type="CDD" id="cd00186">
    <property type="entry name" value="TOP1Ac"/>
    <property type="match status" value="1"/>
</dbReference>
<dbReference type="PRINTS" id="PR00417">
    <property type="entry name" value="PRTPISMRASEI"/>
</dbReference>
<accession>A0A9E7ACT4</accession>
<keyword evidence="10 12" id="KW-0238">DNA-binding</keyword>
<feature type="compositionally biased region" description="Low complexity" evidence="13">
    <location>
        <begin position="828"/>
        <end position="837"/>
    </location>
</feature>
<keyword evidence="7" id="KW-0862">Zinc</keyword>
<dbReference type="InterPro" id="IPR028612">
    <property type="entry name" value="Topoisom_1_IA"/>
</dbReference>
<feature type="domain" description="Toprim" evidence="14">
    <location>
        <begin position="1"/>
        <end position="183"/>
    </location>
</feature>
<dbReference type="NCBIfam" id="NF005555">
    <property type="entry name" value="PRK07220.1"/>
    <property type="match status" value="1"/>
</dbReference>
<dbReference type="PROSITE" id="PS50880">
    <property type="entry name" value="TOPRIM"/>
    <property type="match status" value="1"/>
</dbReference>
<dbReference type="Gene3D" id="1.10.290.10">
    <property type="entry name" value="Topoisomerase I, domain 4"/>
    <property type="match status" value="1"/>
</dbReference>
<dbReference type="SMART" id="SM00437">
    <property type="entry name" value="TOP1Ac"/>
    <property type="match status" value="1"/>
</dbReference>
<evidence type="ECO:0000256" key="5">
    <source>
        <dbReference type="ARBA" id="ARBA00022737"/>
    </source>
</evidence>
<feature type="domain" description="Topo IA-type catalytic" evidence="15">
    <location>
        <begin position="201"/>
        <end position="617"/>
    </location>
</feature>
<dbReference type="PROSITE" id="PS52039">
    <property type="entry name" value="TOPO_IA_2"/>
    <property type="match status" value="1"/>
</dbReference>
<feature type="site" description="Interaction with DNA" evidence="12">
    <location>
        <position position="365"/>
    </location>
</feature>
<evidence type="ECO:0000256" key="6">
    <source>
        <dbReference type="ARBA" id="ARBA00022771"/>
    </source>
</evidence>
<comment type="similarity">
    <text evidence="3 12">Belongs to the type IA topoisomerase family.</text>
</comment>
<dbReference type="EC" id="5.6.2.1" evidence="12"/>
<dbReference type="CDD" id="cd03362">
    <property type="entry name" value="TOPRIM_TopoIA_TopoIII"/>
    <property type="match status" value="1"/>
</dbReference>
<evidence type="ECO:0000256" key="13">
    <source>
        <dbReference type="SAM" id="MobiDB-lite"/>
    </source>
</evidence>
<dbReference type="EMBL" id="CP097092">
    <property type="protein sequence ID" value="UQF77855.1"/>
    <property type="molecule type" value="Genomic_DNA"/>
</dbReference>
<dbReference type="Pfam" id="PF01751">
    <property type="entry name" value="Toprim"/>
    <property type="match status" value="1"/>
</dbReference>
<dbReference type="InterPro" id="IPR013497">
    <property type="entry name" value="Topo_IA_cen"/>
</dbReference>
<keyword evidence="11 12" id="KW-0413">Isomerase</keyword>
<dbReference type="SMART" id="SM00493">
    <property type="entry name" value="TOPRIM"/>
    <property type="match status" value="1"/>
</dbReference>
<evidence type="ECO:0000256" key="1">
    <source>
        <dbReference type="ARBA" id="ARBA00000213"/>
    </source>
</evidence>
<feature type="active site" description="O-(5'-phospho-DNA)-tyrosine intermediate" evidence="12">
    <location>
        <position position="363"/>
    </location>
</feature>
<comment type="caution">
    <text evidence="12">Lacks conserved residue(s) required for the propagation of feature annotation.</text>
</comment>
<evidence type="ECO:0000259" key="15">
    <source>
        <dbReference type="PROSITE" id="PS52039"/>
    </source>
</evidence>
<dbReference type="InterPro" id="IPR003601">
    <property type="entry name" value="Topo_IA_2"/>
</dbReference>
<sequence>MILVVTEKNDAAQQIARLLSESGKPETDKVYNTPVYRFRRGGEDHVAIGLRGHILQPDFPLALKFDKEEGWYGETAEGEHLPADVPDGLERPPYKVKRKPFMADGVDLKGWKIPSLPYLIWAPVDKQPAEKEIIRALKNLAKKAESVIIGTDFDREGELIGSDALAQVLSVNPNLAVFRARYSAFTKTEIETAFNNLVDLDYNLAAAGESRQYIDLIWGAVLTRYLTTARFGGLGNTRSAGRVQTPTLALVVERERERLAFKPEDYWVISGVAAPEDDAEATFKMVHQTARFWDQAEADAAYAVVKDQTQATVVEIESRSRKQQPPAPFNTTSLQAAAAAEGISPARTMRLAESLYMDGLISYPRVDNTVYPSSLDLKDCVRTLSAVPQYAPTCKKLLGQSKLHATRGKQESTDHPPIYPTAAANPDALQPAAWKLYNLIARRFLATLMGPATMSGTKITLDVAGQPFVANGTVLAEPGFREIYPFGLKKDDQIPDVGEGEIVSIKSLSLDAKQTEPPARYSQGKLIQEMEKRGLGTKSTRASIIDTLYQRKYLKNDPVEPSQLGMAIVDALSQFAPHITSPDMTAELESDMTSVAEGKDTRDGVVTHSRALLAGMIDTLIDHKEDLSEAIADAVTADAKVGTCPKCGKDLVAKSSLKTRGSFVGCMGWPDCDVTYPLPQGRVEPLEGEAGVCPECGAPRVKVQPFRQRAYETCINPACPTNAEPDLIVGECPTCKANGKHGDLVAHKSERTGKRFIRCTNYEECETSYPLPARGKLEKTDEVCPDCGAPMVVVTTQRGPWKLCPNYDCPGKEKKTASRRGARKSTKSTKSTKAAKK</sequence>
<dbReference type="InterPro" id="IPR034144">
    <property type="entry name" value="TOPRIM_TopoIII"/>
</dbReference>
<evidence type="ECO:0000256" key="8">
    <source>
        <dbReference type="ARBA" id="ARBA00022842"/>
    </source>
</evidence>
<feature type="site" description="Interaction with DNA" evidence="12">
    <location>
        <position position="215"/>
    </location>
</feature>
<dbReference type="InterPro" id="IPR000380">
    <property type="entry name" value="Topo_IA"/>
</dbReference>
<evidence type="ECO:0000256" key="7">
    <source>
        <dbReference type="ARBA" id="ARBA00022833"/>
    </source>
</evidence>
<evidence type="ECO:0000256" key="4">
    <source>
        <dbReference type="ARBA" id="ARBA00022723"/>
    </source>
</evidence>
<dbReference type="InterPro" id="IPR013824">
    <property type="entry name" value="Topo_IA_cen_sub1"/>
</dbReference>
<dbReference type="GO" id="GO:0006310">
    <property type="term" value="P:DNA recombination"/>
    <property type="evidence" value="ECO:0007669"/>
    <property type="project" value="TreeGrafter"/>
</dbReference>
<feature type="site" description="Interaction with DNA" evidence="12">
    <location>
        <position position="551"/>
    </location>
</feature>
<dbReference type="InterPro" id="IPR006171">
    <property type="entry name" value="TOPRIM_dom"/>
</dbReference>
<dbReference type="GO" id="GO:0003677">
    <property type="term" value="F:DNA binding"/>
    <property type="evidence" value="ECO:0007669"/>
    <property type="project" value="UniProtKB-KW"/>
</dbReference>
<dbReference type="Gene3D" id="3.30.65.10">
    <property type="entry name" value="Bacterial Topoisomerase I, domain 1"/>
    <property type="match status" value="1"/>
</dbReference>
<dbReference type="Gene3D" id="1.10.460.10">
    <property type="entry name" value="Topoisomerase I, domain 2"/>
    <property type="match status" value="1"/>
</dbReference>
<dbReference type="Proteomes" id="UP000831562">
    <property type="component" value="Chromosome"/>
</dbReference>
<organism evidence="16 17">
    <name type="scientific">Lancefieldella parvula</name>
    <dbReference type="NCBI Taxonomy" id="1382"/>
    <lineage>
        <taxon>Bacteria</taxon>
        <taxon>Bacillati</taxon>
        <taxon>Actinomycetota</taxon>
        <taxon>Coriobacteriia</taxon>
        <taxon>Coriobacteriales</taxon>
        <taxon>Atopobiaceae</taxon>
        <taxon>Lancefieldella</taxon>
    </lineage>
</organism>
<evidence type="ECO:0000256" key="3">
    <source>
        <dbReference type="ARBA" id="ARBA00009446"/>
    </source>
</evidence>
<dbReference type="Gene3D" id="3.40.50.140">
    <property type="match status" value="1"/>
</dbReference>
<dbReference type="GO" id="GO:0006265">
    <property type="term" value="P:DNA topological change"/>
    <property type="evidence" value="ECO:0007669"/>
    <property type="project" value="UniProtKB-UniRule"/>
</dbReference>
<dbReference type="InterPro" id="IPR013498">
    <property type="entry name" value="Topo_IA_Znf"/>
</dbReference>
<comment type="catalytic activity">
    <reaction evidence="1 12">
        <text>ATP-independent breakage of single-stranded DNA, followed by passage and rejoining.</text>
        <dbReference type="EC" id="5.6.2.1"/>
    </reaction>
</comment>
<protein>
    <recommendedName>
        <fullName evidence="12">DNA topoisomerase 1</fullName>
        <ecNumber evidence="12">5.6.2.1</ecNumber>
    </recommendedName>
    <alternativeName>
        <fullName evidence="12">DNA topoisomerase I</fullName>
    </alternativeName>
</protein>
<dbReference type="GO" id="GO:0005694">
    <property type="term" value="C:chromosome"/>
    <property type="evidence" value="ECO:0007669"/>
    <property type="project" value="InterPro"/>
</dbReference>
<comment type="function">
    <text evidence="12">Releases the supercoiling and torsional tension of DNA, which is introduced during the DNA replication and transcription, by transiently cleaving and rejoining one strand of the DNA duplex. Introduces a single-strand break via transesterification at a target site in duplex DNA. The scissile phosphodiester is attacked by the catalytic tyrosine of the enzyme, resulting in the formation of a DNA-(5'-phosphotyrosyl)-enzyme intermediate and the expulsion of a 3'-OH DNA strand. The free DNA strand then undergoes passage around the unbroken strand, thus removing DNA supercoils. Finally, in the religation step, the DNA 3'-OH attacks the covalent intermediate to expel the active-site tyrosine and restore the DNA phosphodiester backbone.</text>
</comment>
<dbReference type="PANTHER" id="PTHR11390:SF26">
    <property type="entry name" value="DNA TOPOISOMERASE 1"/>
    <property type="match status" value="1"/>
</dbReference>
<feature type="compositionally biased region" description="Basic residues" evidence="13">
    <location>
        <begin position="817"/>
        <end position="827"/>
    </location>
</feature>
<feature type="site" description="Interaction with DNA" evidence="12">
    <location>
        <position position="211"/>
    </location>
</feature>
<evidence type="ECO:0000259" key="14">
    <source>
        <dbReference type="PROSITE" id="PS50880"/>
    </source>
</evidence>
<feature type="region of interest" description="Disordered" evidence="13">
    <location>
        <begin position="808"/>
        <end position="837"/>
    </location>
</feature>
<keyword evidence="5" id="KW-0677">Repeat</keyword>
<dbReference type="InterPro" id="IPR013826">
    <property type="entry name" value="Topo_IA_cen_sub3"/>
</dbReference>
<dbReference type="AlphaFoldDB" id="A0A9E7ACT4"/>
<dbReference type="Gene3D" id="2.70.20.10">
    <property type="entry name" value="Topoisomerase I, domain 3"/>
    <property type="match status" value="1"/>
</dbReference>
<evidence type="ECO:0000256" key="2">
    <source>
        <dbReference type="ARBA" id="ARBA00001946"/>
    </source>
</evidence>
<dbReference type="FunFam" id="1.10.290.10:FF:000003">
    <property type="entry name" value="DNA topoisomerase"/>
    <property type="match status" value="1"/>
</dbReference>
<dbReference type="GO" id="GO:0003917">
    <property type="term" value="F:DNA topoisomerase type I (single strand cut, ATP-independent) activity"/>
    <property type="evidence" value="ECO:0007669"/>
    <property type="project" value="UniProtKB-UniRule"/>
</dbReference>
<keyword evidence="8" id="KW-0460">Magnesium</keyword>
<feature type="site" description="Interaction with DNA" evidence="12">
    <location>
        <position position="53"/>
    </location>
</feature>